<feature type="region of interest" description="Disordered" evidence="2">
    <location>
        <begin position="284"/>
        <end position="305"/>
    </location>
</feature>
<gene>
    <name evidence="5" type="ORF">F6B93_18650</name>
</gene>
<dbReference type="PANTHER" id="PTHR46766:SF1">
    <property type="entry name" value="GLUTAMINE-RICH PROTEIN 2"/>
    <property type="match status" value="1"/>
</dbReference>
<dbReference type="KEGG" id="mspg:F6B93_18650"/>
<dbReference type="PANTHER" id="PTHR46766">
    <property type="entry name" value="GLUTAMINE-RICH PROTEIN 2"/>
    <property type="match status" value="1"/>
</dbReference>
<comment type="similarity">
    <text evidence="1">Belongs to the mycobacterial PPE family.</text>
</comment>
<feature type="compositionally biased region" description="Pro residues" evidence="2">
    <location>
        <begin position="407"/>
        <end position="416"/>
    </location>
</feature>
<feature type="compositionally biased region" description="Basic and acidic residues" evidence="2">
    <location>
        <begin position="386"/>
        <end position="399"/>
    </location>
</feature>
<sequence length="416" mass="40464">MDFGLLPPEVTSGLMYSGPGPESLLAAAAAWEGVAAEMSSAAVSYGSVVSTLINEPWIGAASGAMAAAATPYVGWLATTAAHVKETATQARIAAAAYETAFAMMVPPPVIAANRARLMSLVATNLLGQNSAAIAATQAEYAEMWAQDAAAMYGYEAESAAASALTAFIPPARTSEPGGVANQAAAVAKAAAASAAANAGQALAPQALGDAVSAVPAAATDPLTSALSGILANLNPQLANVAELIPNPELDAIGLFIASIASGNLALGVVNTARGGGFFGSGPAAPAPSGVADSPADEPAAGLGARGGAVSVSAGAGHASGIGALSVPHSWTTAAPEIQLAVQALPSASASPTVDPGALNGMPMGLLSGMALASMAARGTSGSSSNRSDDTTDDKQDGRKPPVVVIREPPPPATPPS</sequence>
<dbReference type="InterPro" id="IPR000030">
    <property type="entry name" value="PPE_dom"/>
</dbReference>
<dbReference type="SUPFAM" id="SSF140459">
    <property type="entry name" value="PE/PPE dimer-like"/>
    <property type="match status" value="1"/>
</dbReference>
<dbReference type="InterPro" id="IPR038332">
    <property type="entry name" value="PPE_sf"/>
</dbReference>
<dbReference type="InterPro" id="IPR022171">
    <property type="entry name" value="PPE_C"/>
</dbReference>
<dbReference type="EMBL" id="CP046600">
    <property type="protein sequence ID" value="QUR68826.1"/>
    <property type="molecule type" value="Genomic_DNA"/>
</dbReference>
<feature type="region of interest" description="Disordered" evidence="2">
    <location>
        <begin position="374"/>
        <end position="416"/>
    </location>
</feature>
<dbReference type="Gene3D" id="1.20.1260.20">
    <property type="entry name" value="PPE superfamily"/>
    <property type="match status" value="1"/>
</dbReference>
<evidence type="ECO:0000259" key="4">
    <source>
        <dbReference type="Pfam" id="PF12484"/>
    </source>
</evidence>
<feature type="domain" description="PPE family C-terminal" evidence="4">
    <location>
        <begin position="312"/>
        <end position="386"/>
    </location>
</feature>
<dbReference type="RefSeq" id="WP_211696409.1">
    <property type="nucleotide sequence ID" value="NZ_CP046600.1"/>
</dbReference>
<accession>A0A975JZY9</accession>
<dbReference type="Pfam" id="PF00823">
    <property type="entry name" value="PPE"/>
    <property type="match status" value="1"/>
</dbReference>
<evidence type="ECO:0000256" key="2">
    <source>
        <dbReference type="SAM" id="MobiDB-lite"/>
    </source>
</evidence>
<name>A0A975JZY9_9MYCO</name>
<dbReference type="Proteomes" id="UP000682202">
    <property type="component" value="Chromosome"/>
</dbReference>
<protein>
    <submittedName>
        <fullName evidence="5">PPE domain-containing protein</fullName>
    </submittedName>
</protein>
<dbReference type="GO" id="GO:0052572">
    <property type="term" value="P:response to host immune response"/>
    <property type="evidence" value="ECO:0007669"/>
    <property type="project" value="TreeGrafter"/>
</dbReference>
<feature type="domain" description="PPE" evidence="3">
    <location>
        <begin position="2"/>
        <end position="164"/>
    </location>
</feature>
<reference evidence="5" key="1">
    <citation type="submission" date="2019-12" db="EMBL/GenBank/DDBJ databases">
        <title>Mycobacterium spongiae sp. nov.</title>
        <authorList>
            <person name="Stinear T."/>
        </authorList>
    </citation>
    <scope>NUCLEOTIDE SEQUENCE</scope>
    <source>
        <strain evidence="5">FSD4b-SM</strain>
    </source>
</reference>
<feature type="compositionally biased region" description="Low complexity" evidence="2">
    <location>
        <begin position="284"/>
        <end position="293"/>
    </location>
</feature>
<organism evidence="5 6">
    <name type="scientific">Mycobacterium spongiae</name>
    <dbReference type="NCBI Taxonomy" id="886343"/>
    <lineage>
        <taxon>Bacteria</taxon>
        <taxon>Bacillati</taxon>
        <taxon>Actinomycetota</taxon>
        <taxon>Actinomycetes</taxon>
        <taxon>Mycobacteriales</taxon>
        <taxon>Mycobacteriaceae</taxon>
        <taxon>Mycobacterium</taxon>
    </lineage>
</organism>
<evidence type="ECO:0000256" key="1">
    <source>
        <dbReference type="ARBA" id="ARBA00010652"/>
    </source>
</evidence>
<keyword evidence="6" id="KW-1185">Reference proteome</keyword>
<feature type="compositionally biased region" description="Low complexity" evidence="2">
    <location>
        <begin position="374"/>
        <end position="385"/>
    </location>
</feature>
<dbReference type="AlphaFoldDB" id="A0A975JZY9"/>
<evidence type="ECO:0000259" key="3">
    <source>
        <dbReference type="Pfam" id="PF00823"/>
    </source>
</evidence>
<dbReference type="Pfam" id="PF12484">
    <property type="entry name" value="PPE-SVP"/>
    <property type="match status" value="1"/>
</dbReference>
<proteinExistence type="inferred from homology"/>
<dbReference type="FunFam" id="1.20.1260.20:FF:000001">
    <property type="entry name" value="PPE family protein PPE41"/>
    <property type="match status" value="1"/>
</dbReference>
<evidence type="ECO:0000313" key="6">
    <source>
        <dbReference type="Proteomes" id="UP000682202"/>
    </source>
</evidence>
<evidence type="ECO:0000313" key="5">
    <source>
        <dbReference type="EMBL" id="QUR68826.1"/>
    </source>
</evidence>